<dbReference type="Proteomes" id="UP000315783">
    <property type="component" value="Unassembled WGS sequence"/>
</dbReference>
<comment type="caution">
    <text evidence="1">The sequence shown here is derived from an EMBL/GenBank/DDBJ whole genome shotgun (WGS) entry which is preliminary data.</text>
</comment>
<sequence>MRRPRILGFSVEPHWDLAEQSAVVVRPPPTWALHTSINDLLLSVSYRLHLYIISLVTLLDLMSYTHSAELRTKIVMQTDDQIASPDREAIEAAENVYHTVQRAFPEAVADFESKWAAFQVVCRSLPTSARYSSLLLSIVRANSGCLAALVTVRERTSSRLSRSRVQKSFSVNALVNDPEHRRIPDNDLISKEVLQRYANQIVELSFRRNNVYKERVKAWKEHCAEFKLLLSRCVCCAGDEYWDLLDVGPAFIPHLMVEYSHERGGYWYELIHEIIHGHTTEAYAIFERDKWFDVWREFLNGGEYEQAPKYIPNEWDIYFSSAGKKTGPQLRECFRQSGR</sequence>
<reference evidence="1 2" key="1">
    <citation type="journal article" date="2019" name="Appl. Microbiol. Biotechnol.">
        <title>Genome sequence of Isaria javanica and comparative genome analysis insights into family S53 peptidase evolution in fungal entomopathogens.</title>
        <authorList>
            <person name="Lin R."/>
            <person name="Zhang X."/>
            <person name="Xin B."/>
            <person name="Zou M."/>
            <person name="Gao Y."/>
            <person name="Qin F."/>
            <person name="Hu Q."/>
            <person name="Xie B."/>
            <person name="Cheng X."/>
        </authorList>
    </citation>
    <scope>NUCLEOTIDE SEQUENCE [LARGE SCALE GENOMIC DNA]</scope>
    <source>
        <strain evidence="1 2">IJ1G</strain>
    </source>
</reference>
<evidence type="ECO:0000313" key="1">
    <source>
        <dbReference type="EMBL" id="TQV96724.1"/>
    </source>
</evidence>
<dbReference type="AlphaFoldDB" id="A0A545V4U8"/>
<proteinExistence type="predicted"/>
<accession>A0A545V4U8</accession>
<evidence type="ECO:0000313" key="2">
    <source>
        <dbReference type="Proteomes" id="UP000315783"/>
    </source>
</evidence>
<keyword evidence="2" id="KW-1185">Reference proteome</keyword>
<dbReference type="STRING" id="43265.A0A545V4U8"/>
<organism evidence="1 2">
    <name type="scientific">Cordyceps javanica</name>
    <dbReference type="NCBI Taxonomy" id="43265"/>
    <lineage>
        <taxon>Eukaryota</taxon>
        <taxon>Fungi</taxon>
        <taxon>Dikarya</taxon>
        <taxon>Ascomycota</taxon>
        <taxon>Pezizomycotina</taxon>
        <taxon>Sordariomycetes</taxon>
        <taxon>Hypocreomycetidae</taxon>
        <taxon>Hypocreales</taxon>
        <taxon>Cordycipitaceae</taxon>
        <taxon>Cordyceps</taxon>
    </lineage>
</organism>
<gene>
    <name evidence="1" type="ORF">IF1G_03964</name>
</gene>
<protein>
    <submittedName>
        <fullName evidence="1">Uncharacterized protein</fullName>
    </submittedName>
</protein>
<dbReference type="EMBL" id="SPUK01000005">
    <property type="protein sequence ID" value="TQV96724.1"/>
    <property type="molecule type" value="Genomic_DNA"/>
</dbReference>
<name>A0A545V4U8_9HYPO</name>